<protein>
    <recommendedName>
        <fullName evidence="8">Phosphoribosylformylglycinamidine synthase subunit PurQ</fullName>
        <shortName evidence="8">FGAM synthase</shortName>
        <ecNumber evidence="8">6.3.5.3</ecNumber>
    </recommendedName>
    <alternativeName>
        <fullName evidence="8">Formylglycinamide ribonucleotide amidotransferase subunit I</fullName>
        <shortName evidence="8">FGAR amidotransferase I</shortName>
        <shortName evidence="8">FGAR-AT I</shortName>
    </alternativeName>
    <alternativeName>
        <fullName evidence="8">Glutaminase PurQ</fullName>
        <ecNumber evidence="8">3.5.1.2</ecNumber>
    </alternativeName>
    <alternativeName>
        <fullName evidence="8">Phosphoribosylformylglycinamidine synthase subunit I</fullName>
    </alternativeName>
</protein>
<dbReference type="RefSeq" id="WP_254741409.1">
    <property type="nucleotide sequence ID" value="NZ_JANCLU010000008.1"/>
</dbReference>
<dbReference type="EMBL" id="JANCLU010000008">
    <property type="protein sequence ID" value="MCP8938912.1"/>
    <property type="molecule type" value="Genomic_DNA"/>
</dbReference>
<feature type="active site" evidence="8">
    <location>
        <position position="206"/>
    </location>
</feature>
<accession>A0ABT1LBP6</accession>
<keyword evidence="7 8" id="KW-0315">Glutamine amidotransferase</keyword>
<evidence type="ECO:0000313" key="9">
    <source>
        <dbReference type="EMBL" id="MCP8938912.1"/>
    </source>
</evidence>
<feature type="active site" description="Nucleophile" evidence="8">
    <location>
        <position position="87"/>
    </location>
</feature>
<dbReference type="CDD" id="cd01740">
    <property type="entry name" value="GATase1_FGAR_AT"/>
    <property type="match status" value="1"/>
</dbReference>
<comment type="subunit">
    <text evidence="8">Part of the FGAM synthase complex composed of 1 PurL, 1 PurQ and 2 PurS subunits.</text>
</comment>
<comment type="catalytic activity">
    <reaction evidence="8">
        <text>N(2)-formyl-N(1)-(5-phospho-beta-D-ribosyl)glycinamide + L-glutamine + ATP + H2O = 2-formamido-N(1)-(5-O-phospho-beta-D-ribosyl)acetamidine + L-glutamate + ADP + phosphate + H(+)</text>
        <dbReference type="Rhea" id="RHEA:17129"/>
        <dbReference type="ChEBI" id="CHEBI:15377"/>
        <dbReference type="ChEBI" id="CHEBI:15378"/>
        <dbReference type="ChEBI" id="CHEBI:29985"/>
        <dbReference type="ChEBI" id="CHEBI:30616"/>
        <dbReference type="ChEBI" id="CHEBI:43474"/>
        <dbReference type="ChEBI" id="CHEBI:58359"/>
        <dbReference type="ChEBI" id="CHEBI:147286"/>
        <dbReference type="ChEBI" id="CHEBI:147287"/>
        <dbReference type="ChEBI" id="CHEBI:456216"/>
        <dbReference type="EC" id="6.3.5.3"/>
    </reaction>
</comment>
<comment type="caution">
    <text evidence="9">The sequence shown here is derived from an EMBL/GenBank/DDBJ whole genome shotgun (WGS) entry which is preliminary data.</text>
</comment>
<keyword evidence="2 8" id="KW-0436">Ligase</keyword>
<name>A0ABT1LBP6_9HYPH</name>
<dbReference type="HAMAP" id="MF_00421">
    <property type="entry name" value="PurQ"/>
    <property type="match status" value="1"/>
</dbReference>
<evidence type="ECO:0000256" key="8">
    <source>
        <dbReference type="HAMAP-Rule" id="MF_00421"/>
    </source>
</evidence>
<keyword evidence="5 8" id="KW-0378">Hydrolase</keyword>
<dbReference type="PANTHER" id="PTHR47552">
    <property type="entry name" value="PHOSPHORIBOSYLFORMYLGLYCINAMIDINE SYNTHASE SUBUNIT PURQ"/>
    <property type="match status" value="1"/>
</dbReference>
<dbReference type="SMART" id="SM01211">
    <property type="entry name" value="GATase_5"/>
    <property type="match status" value="1"/>
</dbReference>
<dbReference type="Gene3D" id="3.40.50.880">
    <property type="match status" value="1"/>
</dbReference>
<dbReference type="PIRSF" id="PIRSF001586">
    <property type="entry name" value="FGAM_synth_I"/>
    <property type="match status" value="1"/>
</dbReference>
<evidence type="ECO:0000256" key="7">
    <source>
        <dbReference type="ARBA" id="ARBA00022962"/>
    </source>
</evidence>
<proteinExistence type="inferred from homology"/>
<dbReference type="Pfam" id="PF13507">
    <property type="entry name" value="GATase_5"/>
    <property type="match status" value="1"/>
</dbReference>
<comment type="pathway">
    <text evidence="8">Purine metabolism; IMP biosynthesis via de novo pathway; 5-amino-1-(5-phospho-D-ribosyl)imidazole from N(2)-formyl-N(1)-(5-phospho-D-ribosyl)glycinamide: step 1/2.</text>
</comment>
<comment type="subcellular location">
    <subcellularLocation>
        <location evidence="8">Cytoplasm</location>
    </subcellularLocation>
</comment>
<evidence type="ECO:0000313" key="10">
    <source>
        <dbReference type="Proteomes" id="UP001205890"/>
    </source>
</evidence>
<keyword evidence="10" id="KW-1185">Reference proteome</keyword>
<evidence type="ECO:0000256" key="5">
    <source>
        <dbReference type="ARBA" id="ARBA00022801"/>
    </source>
</evidence>
<comment type="catalytic activity">
    <reaction evidence="8">
        <text>L-glutamine + H2O = L-glutamate + NH4(+)</text>
        <dbReference type="Rhea" id="RHEA:15889"/>
        <dbReference type="ChEBI" id="CHEBI:15377"/>
        <dbReference type="ChEBI" id="CHEBI:28938"/>
        <dbReference type="ChEBI" id="CHEBI:29985"/>
        <dbReference type="ChEBI" id="CHEBI:58359"/>
        <dbReference type="EC" id="3.5.1.2"/>
    </reaction>
</comment>
<evidence type="ECO:0000256" key="3">
    <source>
        <dbReference type="ARBA" id="ARBA00022741"/>
    </source>
</evidence>
<dbReference type="PANTHER" id="PTHR47552:SF1">
    <property type="entry name" value="PHOSPHORIBOSYLFORMYLGLYCINAMIDINE SYNTHASE SUBUNIT PURQ"/>
    <property type="match status" value="1"/>
</dbReference>
<organism evidence="9 10">
    <name type="scientific">Alsobacter ponti</name>
    <dbReference type="NCBI Taxonomy" id="2962936"/>
    <lineage>
        <taxon>Bacteria</taxon>
        <taxon>Pseudomonadati</taxon>
        <taxon>Pseudomonadota</taxon>
        <taxon>Alphaproteobacteria</taxon>
        <taxon>Hyphomicrobiales</taxon>
        <taxon>Alsobacteraceae</taxon>
        <taxon>Alsobacter</taxon>
    </lineage>
</organism>
<dbReference type="NCBIfam" id="TIGR01737">
    <property type="entry name" value="FGAM_synth_I"/>
    <property type="match status" value="1"/>
</dbReference>
<evidence type="ECO:0000256" key="4">
    <source>
        <dbReference type="ARBA" id="ARBA00022755"/>
    </source>
</evidence>
<feature type="active site" evidence="8">
    <location>
        <position position="204"/>
    </location>
</feature>
<keyword evidence="1 8" id="KW-0963">Cytoplasm</keyword>
<dbReference type="InterPro" id="IPR029062">
    <property type="entry name" value="Class_I_gatase-like"/>
</dbReference>
<dbReference type="Proteomes" id="UP001205890">
    <property type="component" value="Unassembled WGS sequence"/>
</dbReference>
<reference evidence="9 10" key="1">
    <citation type="submission" date="2022-07" db="EMBL/GenBank/DDBJ databases">
        <authorList>
            <person name="Li W.-J."/>
            <person name="Deng Q.-Q."/>
        </authorList>
    </citation>
    <scope>NUCLEOTIDE SEQUENCE [LARGE SCALE GENOMIC DNA]</scope>
    <source>
        <strain evidence="9 10">SYSU M60028</strain>
    </source>
</reference>
<evidence type="ECO:0000256" key="2">
    <source>
        <dbReference type="ARBA" id="ARBA00022598"/>
    </source>
</evidence>
<dbReference type="SUPFAM" id="SSF52317">
    <property type="entry name" value="Class I glutamine amidotransferase-like"/>
    <property type="match status" value="1"/>
</dbReference>
<dbReference type="PROSITE" id="PS51273">
    <property type="entry name" value="GATASE_TYPE_1"/>
    <property type="match status" value="1"/>
</dbReference>
<dbReference type="EC" id="6.3.5.3" evidence="8"/>
<dbReference type="InterPro" id="IPR010075">
    <property type="entry name" value="PRibForGlyAmidine_synth_PurQ"/>
</dbReference>
<sequence>MKAAVVIFPGSNRERDAGRALRDASGHEPHYVWHADHELPRGTDLVVLPGGFSYGDYLRCGAIAGRANIMDAVRAHAARGGLVLGVCNGFQILVESGLLPGVLMRNAQLRFVCKMQHLKVDRADTPFASAYHVGQVIKVAIAHGEGNYVADEDTIDRLEHEGRVAFRYCDADGHVGGSANPNGSLHDIAGIYSAGFNVLGMMPHPENLIDPLVGGTDGRGLFASLVDHFAATAA</sequence>
<dbReference type="NCBIfam" id="NF002957">
    <property type="entry name" value="PRK03619.1"/>
    <property type="match status" value="1"/>
</dbReference>
<evidence type="ECO:0000256" key="6">
    <source>
        <dbReference type="ARBA" id="ARBA00022840"/>
    </source>
</evidence>
<dbReference type="EC" id="3.5.1.2" evidence="8"/>
<evidence type="ECO:0000256" key="1">
    <source>
        <dbReference type="ARBA" id="ARBA00022490"/>
    </source>
</evidence>
<keyword evidence="4 8" id="KW-0658">Purine biosynthesis</keyword>
<gene>
    <name evidence="8 9" type="primary">purQ</name>
    <name evidence="9" type="ORF">NK718_10330</name>
</gene>
<keyword evidence="3 8" id="KW-0547">Nucleotide-binding</keyword>
<keyword evidence="6 8" id="KW-0067">ATP-binding</keyword>
<comment type="function">
    <text evidence="8">Part of the phosphoribosylformylglycinamidine synthase complex involved in the purines biosynthetic pathway. Catalyzes the ATP-dependent conversion of formylglycinamide ribonucleotide (FGAR) and glutamine to yield formylglycinamidine ribonucleotide (FGAM) and glutamate. The FGAM synthase complex is composed of three subunits. PurQ produces an ammonia molecule by converting glutamine to glutamate. PurL transfers the ammonia molecule to FGAR to form FGAM in an ATP-dependent manner. PurS interacts with PurQ and PurL and is thought to assist in the transfer of the ammonia molecule from PurQ to PurL.</text>
</comment>